<evidence type="ECO:0008006" key="3">
    <source>
        <dbReference type="Google" id="ProtNLM"/>
    </source>
</evidence>
<dbReference type="Gene3D" id="3.40.50.1820">
    <property type="entry name" value="alpha/beta hydrolase"/>
    <property type="match status" value="1"/>
</dbReference>
<name>A0A4Q9GZ38_9MICO</name>
<organism evidence="1 2">
    <name type="scientific">Glaciihabitans arcticus</name>
    <dbReference type="NCBI Taxonomy" id="2668039"/>
    <lineage>
        <taxon>Bacteria</taxon>
        <taxon>Bacillati</taxon>
        <taxon>Actinomycetota</taxon>
        <taxon>Actinomycetes</taxon>
        <taxon>Micrococcales</taxon>
        <taxon>Microbacteriaceae</taxon>
        <taxon>Glaciihabitans</taxon>
    </lineage>
</organism>
<protein>
    <recommendedName>
        <fullName evidence="3">Alpha/beta hydrolase</fullName>
    </recommendedName>
</protein>
<comment type="caution">
    <text evidence="1">The sequence shown here is derived from an EMBL/GenBank/DDBJ whole genome shotgun (WGS) entry which is preliminary data.</text>
</comment>
<evidence type="ECO:0000313" key="2">
    <source>
        <dbReference type="Proteomes" id="UP000294194"/>
    </source>
</evidence>
<sequence length="214" mass="22395">MTVDIALIASPLLGSASWEPVAALLPGAQVVSAETPPATGIAYAQQVLDALPDDRQWVLVAHSNAGAVIPYVASRRSVAALVFVDAILPPPVGEQPLAAPGFMPFLASLASSGELPVWTSWWDSVASLFPSAAVQSAVSDQQLRLPLSYFQSTMDVPAGWDAVPCFYVAFGDTYASERADASARGWDVTILDGAHLHQLVDPAAVASVIRRACG</sequence>
<evidence type="ECO:0000313" key="1">
    <source>
        <dbReference type="EMBL" id="TBN58557.1"/>
    </source>
</evidence>
<proteinExistence type="predicted"/>
<dbReference type="SUPFAM" id="SSF53474">
    <property type="entry name" value="alpha/beta-Hydrolases"/>
    <property type="match status" value="1"/>
</dbReference>
<accession>A0A4Q9GZ38</accession>
<dbReference type="EMBL" id="SISG01000001">
    <property type="protein sequence ID" value="TBN58557.1"/>
    <property type="molecule type" value="Genomic_DNA"/>
</dbReference>
<keyword evidence="2" id="KW-1185">Reference proteome</keyword>
<gene>
    <name evidence="1" type="ORF">EYE40_06795</name>
</gene>
<dbReference type="AlphaFoldDB" id="A0A4Q9GZ38"/>
<dbReference type="Proteomes" id="UP000294194">
    <property type="component" value="Unassembled WGS sequence"/>
</dbReference>
<reference evidence="2" key="1">
    <citation type="submission" date="2019-02" db="EMBL/GenBank/DDBJ databases">
        <title>Glaciihabitans arcticus sp. nov., a psychrotolerant bacterium isolated from polar soil.</title>
        <authorList>
            <person name="Dahal R.H."/>
        </authorList>
    </citation>
    <scope>NUCLEOTIDE SEQUENCE [LARGE SCALE GENOMIC DNA]</scope>
    <source>
        <strain evidence="2">RP-3-7</strain>
    </source>
</reference>
<dbReference type="InterPro" id="IPR029058">
    <property type="entry name" value="AB_hydrolase_fold"/>
</dbReference>